<dbReference type="EMBL" id="CAXKWB010001331">
    <property type="protein sequence ID" value="CAL4064031.1"/>
    <property type="molecule type" value="Genomic_DNA"/>
</dbReference>
<dbReference type="InterPro" id="IPR002108">
    <property type="entry name" value="ADF-H"/>
</dbReference>
<feature type="non-terminal residue" evidence="4">
    <location>
        <position position="1"/>
    </location>
</feature>
<reference evidence="4 5" key="1">
    <citation type="submission" date="2024-05" db="EMBL/GenBank/DDBJ databases">
        <authorList>
            <person name="Wallberg A."/>
        </authorList>
    </citation>
    <scope>NUCLEOTIDE SEQUENCE [LARGE SCALE GENOMIC DNA]</scope>
</reference>
<organism evidence="4 5">
    <name type="scientific">Meganyctiphanes norvegica</name>
    <name type="common">Northern krill</name>
    <name type="synonym">Thysanopoda norvegica</name>
    <dbReference type="NCBI Taxonomy" id="48144"/>
    <lineage>
        <taxon>Eukaryota</taxon>
        <taxon>Metazoa</taxon>
        <taxon>Ecdysozoa</taxon>
        <taxon>Arthropoda</taxon>
        <taxon>Crustacea</taxon>
        <taxon>Multicrustacea</taxon>
        <taxon>Malacostraca</taxon>
        <taxon>Eumalacostraca</taxon>
        <taxon>Eucarida</taxon>
        <taxon>Euphausiacea</taxon>
        <taxon>Euphausiidae</taxon>
        <taxon>Meganyctiphanes</taxon>
    </lineage>
</organism>
<evidence type="ECO:0000256" key="2">
    <source>
        <dbReference type="ARBA" id="ARBA00023203"/>
    </source>
</evidence>
<dbReference type="AlphaFoldDB" id="A0AAV2PTZ9"/>
<dbReference type="Proteomes" id="UP001497623">
    <property type="component" value="Unassembled WGS sequence"/>
</dbReference>
<name>A0AAV2PTZ9_MEGNR</name>
<dbReference type="PROSITE" id="PS51263">
    <property type="entry name" value="ADF_H"/>
    <property type="match status" value="1"/>
</dbReference>
<evidence type="ECO:0000313" key="5">
    <source>
        <dbReference type="Proteomes" id="UP001497623"/>
    </source>
</evidence>
<protein>
    <recommendedName>
        <fullName evidence="3">ADF-H domain-containing protein</fullName>
    </recommendedName>
</protein>
<dbReference type="SMART" id="SM00102">
    <property type="entry name" value="ADF"/>
    <property type="match status" value="1"/>
</dbReference>
<evidence type="ECO:0000313" key="4">
    <source>
        <dbReference type="EMBL" id="CAL4064031.1"/>
    </source>
</evidence>
<dbReference type="InterPro" id="IPR029006">
    <property type="entry name" value="ADF-H/Gelsolin-like_dom_sf"/>
</dbReference>
<dbReference type="SUPFAM" id="SSF55753">
    <property type="entry name" value="Actin depolymerizing proteins"/>
    <property type="match status" value="1"/>
</dbReference>
<dbReference type="FunFam" id="3.40.20.10:FF:000044">
    <property type="entry name" value="Cofilin/actin-depolymerizing factor homolog"/>
    <property type="match status" value="1"/>
</dbReference>
<dbReference type="GO" id="GO:0030042">
    <property type="term" value="P:actin filament depolymerization"/>
    <property type="evidence" value="ECO:0007669"/>
    <property type="project" value="InterPro"/>
</dbReference>
<sequence length="172" mass="19738">RDTGTRNNNNTTLVDVTTYCLIVTMASGVSVKDECVTIFEDVKKNKSYRFIIFKIIDEKVIDIEKLGDRDATYDDYLSHLTSLGENECRYGCFDFEYVHQPEGTTDSIPKQKLILMTWCPDTAKIKKKMLYSSSFDALKRKFKGVSKYIQATDMAEASYDSILEKFRATDRA</sequence>
<dbReference type="PANTHER" id="PTHR11913">
    <property type="entry name" value="COFILIN-RELATED"/>
    <property type="match status" value="1"/>
</dbReference>
<comment type="caution">
    <text evidence="4">The sequence shown here is derived from an EMBL/GenBank/DDBJ whole genome shotgun (WGS) entry which is preliminary data.</text>
</comment>
<dbReference type="CDD" id="cd11286">
    <property type="entry name" value="ADF_cofilin_like"/>
    <property type="match status" value="1"/>
</dbReference>
<comment type="similarity">
    <text evidence="1">Belongs to the actin-binding proteins ADF family.</text>
</comment>
<accession>A0AAV2PTZ9</accession>
<dbReference type="GO" id="GO:0003779">
    <property type="term" value="F:actin binding"/>
    <property type="evidence" value="ECO:0007669"/>
    <property type="project" value="UniProtKB-KW"/>
</dbReference>
<evidence type="ECO:0000256" key="1">
    <source>
        <dbReference type="ARBA" id="ARBA00006844"/>
    </source>
</evidence>
<keyword evidence="2" id="KW-0009">Actin-binding</keyword>
<proteinExistence type="inferred from homology"/>
<gene>
    <name evidence="4" type="ORF">MNOR_LOCUS3783</name>
</gene>
<dbReference type="Pfam" id="PF00241">
    <property type="entry name" value="Cofilin_ADF"/>
    <property type="match status" value="1"/>
</dbReference>
<keyword evidence="5" id="KW-1185">Reference proteome</keyword>
<dbReference type="Gene3D" id="3.40.20.10">
    <property type="entry name" value="Severin"/>
    <property type="match status" value="1"/>
</dbReference>
<evidence type="ECO:0000259" key="3">
    <source>
        <dbReference type="PROSITE" id="PS51263"/>
    </source>
</evidence>
<dbReference type="InterPro" id="IPR017904">
    <property type="entry name" value="ADF/Cofilin"/>
</dbReference>
<feature type="domain" description="ADF-H" evidence="3">
    <location>
        <begin position="26"/>
        <end position="167"/>
    </location>
</feature>
<dbReference type="GO" id="GO:0015629">
    <property type="term" value="C:actin cytoskeleton"/>
    <property type="evidence" value="ECO:0007669"/>
    <property type="project" value="InterPro"/>
</dbReference>